<protein>
    <recommendedName>
        <fullName evidence="1 7">Imidazolonepropionase</fullName>
        <ecNumber evidence="1 7">3.5.2.7</ecNumber>
    </recommendedName>
    <alternativeName>
        <fullName evidence="7">Imidazolone-5-propionate hydrolase</fullName>
    </alternativeName>
</protein>
<dbReference type="InterPro" id="IPR005920">
    <property type="entry name" value="HutI"/>
</dbReference>
<evidence type="ECO:0000256" key="1">
    <source>
        <dbReference type="ARBA" id="ARBA00012864"/>
    </source>
</evidence>
<feature type="binding site" evidence="7">
    <location>
        <position position="74"/>
    </location>
    <ligand>
        <name>Zn(2+)</name>
        <dbReference type="ChEBI" id="CHEBI:29105"/>
    </ligand>
</feature>
<dbReference type="InterPro" id="IPR011059">
    <property type="entry name" value="Metal-dep_hydrolase_composite"/>
</dbReference>
<feature type="domain" description="Amidohydrolase-related" evidence="8">
    <location>
        <begin position="66"/>
        <end position="405"/>
    </location>
</feature>
<evidence type="ECO:0000313" key="10">
    <source>
        <dbReference type="Proteomes" id="UP001168640"/>
    </source>
</evidence>
<comment type="subcellular location">
    <subcellularLocation>
        <location evidence="7">Cytoplasm</location>
    </subcellularLocation>
</comment>
<evidence type="ECO:0000256" key="2">
    <source>
        <dbReference type="ARBA" id="ARBA00022723"/>
    </source>
</evidence>
<dbReference type="NCBIfam" id="TIGR01224">
    <property type="entry name" value="hutI"/>
    <property type="match status" value="1"/>
</dbReference>
<keyword evidence="4 7" id="KW-0369">Histidine metabolism</keyword>
<dbReference type="SUPFAM" id="SSF51556">
    <property type="entry name" value="Metallo-dependent hydrolases"/>
    <property type="match status" value="1"/>
</dbReference>
<evidence type="ECO:0000259" key="8">
    <source>
        <dbReference type="Pfam" id="PF01979"/>
    </source>
</evidence>
<dbReference type="Pfam" id="PF01979">
    <property type="entry name" value="Amidohydro_1"/>
    <property type="match status" value="1"/>
</dbReference>
<dbReference type="HAMAP" id="MF_00372">
    <property type="entry name" value="HutI"/>
    <property type="match status" value="1"/>
</dbReference>
<name>A0ABT8W1P3_9GAMM</name>
<keyword evidence="10" id="KW-1185">Reference proteome</keyword>
<dbReference type="EMBL" id="JAUMIS010000002">
    <property type="protein sequence ID" value="MDO3722173.1"/>
    <property type="molecule type" value="Genomic_DNA"/>
</dbReference>
<organism evidence="9 10">
    <name type="scientific">Marinobacter suaedae</name>
    <dbReference type="NCBI Taxonomy" id="3057675"/>
    <lineage>
        <taxon>Bacteria</taxon>
        <taxon>Pseudomonadati</taxon>
        <taxon>Pseudomonadota</taxon>
        <taxon>Gammaproteobacteria</taxon>
        <taxon>Pseudomonadales</taxon>
        <taxon>Marinobacteraceae</taxon>
        <taxon>Marinobacter</taxon>
    </lineage>
</organism>
<feature type="binding site" evidence="7">
    <location>
        <position position="76"/>
    </location>
    <ligand>
        <name>Fe(3+)</name>
        <dbReference type="ChEBI" id="CHEBI:29034"/>
    </ligand>
</feature>
<feature type="binding site" evidence="7">
    <location>
        <position position="244"/>
    </location>
    <ligand>
        <name>Fe(3+)</name>
        <dbReference type="ChEBI" id="CHEBI:29034"/>
    </ligand>
</feature>
<evidence type="ECO:0000256" key="4">
    <source>
        <dbReference type="ARBA" id="ARBA00022808"/>
    </source>
</evidence>
<evidence type="ECO:0000256" key="7">
    <source>
        <dbReference type="HAMAP-Rule" id="MF_00372"/>
    </source>
</evidence>
<evidence type="ECO:0000256" key="6">
    <source>
        <dbReference type="ARBA" id="ARBA00023004"/>
    </source>
</evidence>
<proteinExistence type="inferred from homology"/>
<dbReference type="EC" id="3.5.2.7" evidence="1 7"/>
<dbReference type="RefSeq" id="WP_302909916.1">
    <property type="nucleotide sequence ID" value="NZ_JAUMIS010000002.1"/>
</dbReference>
<dbReference type="PANTHER" id="PTHR42752:SF1">
    <property type="entry name" value="IMIDAZOLONEPROPIONASE-RELATED"/>
    <property type="match status" value="1"/>
</dbReference>
<evidence type="ECO:0000256" key="5">
    <source>
        <dbReference type="ARBA" id="ARBA00022833"/>
    </source>
</evidence>
<dbReference type="PANTHER" id="PTHR42752">
    <property type="entry name" value="IMIDAZOLONEPROPIONASE"/>
    <property type="match status" value="1"/>
</dbReference>
<feature type="binding site" evidence="7">
    <location>
        <position position="324"/>
    </location>
    <ligand>
        <name>4-imidazolone-5-propanoate</name>
        <dbReference type="ChEBI" id="CHEBI:77893"/>
    </ligand>
</feature>
<feature type="binding site" evidence="7">
    <location>
        <position position="146"/>
    </location>
    <ligand>
        <name>N-formimidoyl-L-glutamate</name>
        <dbReference type="ChEBI" id="CHEBI:58928"/>
    </ligand>
</feature>
<feature type="binding site" evidence="7">
    <location>
        <position position="319"/>
    </location>
    <ligand>
        <name>Fe(3+)</name>
        <dbReference type="ChEBI" id="CHEBI:29034"/>
    </ligand>
</feature>
<keyword evidence="3 7" id="KW-0378">Hydrolase</keyword>
<evidence type="ECO:0000256" key="3">
    <source>
        <dbReference type="ARBA" id="ARBA00022801"/>
    </source>
</evidence>
<comment type="similarity">
    <text evidence="7">Belongs to the metallo-dependent hydrolases superfamily. HutI family.</text>
</comment>
<accession>A0ABT8W1P3</accession>
<feature type="binding site" evidence="7">
    <location>
        <position position="319"/>
    </location>
    <ligand>
        <name>Zn(2+)</name>
        <dbReference type="ChEBI" id="CHEBI:29105"/>
    </ligand>
</feature>
<feature type="binding site" evidence="7">
    <location>
        <position position="179"/>
    </location>
    <ligand>
        <name>4-imidazolone-5-propanoate</name>
        <dbReference type="ChEBI" id="CHEBI:77893"/>
    </ligand>
</feature>
<comment type="pathway">
    <text evidence="7">Amino-acid degradation; L-histidine degradation into L-glutamate; N-formimidoyl-L-glutamate from L-histidine: step 3/3.</text>
</comment>
<feature type="binding site" evidence="7">
    <location>
        <position position="321"/>
    </location>
    <ligand>
        <name>N-formimidoyl-L-glutamate</name>
        <dbReference type="ChEBI" id="CHEBI:58928"/>
    </ligand>
</feature>
<gene>
    <name evidence="7 9" type="primary">hutI</name>
    <name evidence="9" type="ORF">QVZ43_10610</name>
</gene>
<comment type="caution">
    <text evidence="9">The sequence shown here is derived from an EMBL/GenBank/DDBJ whole genome shotgun (WGS) entry which is preliminary data.</text>
</comment>
<keyword evidence="5 7" id="KW-0862">Zinc</keyword>
<keyword evidence="6 7" id="KW-0408">Iron</keyword>
<dbReference type="InterPro" id="IPR006680">
    <property type="entry name" value="Amidohydro-rel"/>
</dbReference>
<dbReference type="Gene3D" id="3.20.20.140">
    <property type="entry name" value="Metal-dependent hydrolases"/>
    <property type="match status" value="1"/>
</dbReference>
<feature type="binding site" evidence="7">
    <location>
        <position position="323"/>
    </location>
    <ligand>
        <name>N-formimidoyl-L-glutamate</name>
        <dbReference type="ChEBI" id="CHEBI:58928"/>
    </ligand>
</feature>
<feature type="binding site" evidence="7">
    <location>
        <position position="247"/>
    </location>
    <ligand>
        <name>4-imidazolone-5-propanoate</name>
        <dbReference type="ChEBI" id="CHEBI:77893"/>
    </ligand>
</feature>
<feature type="binding site" evidence="7">
    <location>
        <position position="74"/>
    </location>
    <ligand>
        <name>Fe(3+)</name>
        <dbReference type="ChEBI" id="CHEBI:29034"/>
    </ligand>
</feature>
<feature type="binding site" evidence="7">
    <location>
        <position position="76"/>
    </location>
    <ligand>
        <name>Zn(2+)</name>
        <dbReference type="ChEBI" id="CHEBI:29105"/>
    </ligand>
</feature>
<feature type="binding site" evidence="7">
    <location>
        <position position="83"/>
    </location>
    <ligand>
        <name>4-imidazolone-5-propanoate</name>
        <dbReference type="ChEBI" id="CHEBI:77893"/>
    </ligand>
</feature>
<reference evidence="9" key="1">
    <citation type="submission" date="2023-07" db="EMBL/GenBank/DDBJ databases">
        <title>Marinobacter sp. chi1 genome sequencing and assembly.</title>
        <authorList>
            <person name="Park S."/>
        </authorList>
    </citation>
    <scope>NUCLEOTIDE SEQUENCE</scope>
    <source>
        <strain evidence="9">Chi1</strain>
    </source>
</reference>
<comment type="catalytic activity">
    <reaction evidence="7">
        <text>4-imidazolone-5-propanoate + H2O = N-formimidoyl-L-glutamate</text>
        <dbReference type="Rhea" id="RHEA:23660"/>
        <dbReference type="ChEBI" id="CHEBI:15377"/>
        <dbReference type="ChEBI" id="CHEBI:58928"/>
        <dbReference type="ChEBI" id="CHEBI:77893"/>
        <dbReference type="EC" id="3.5.2.7"/>
    </reaction>
</comment>
<dbReference type="Proteomes" id="UP001168640">
    <property type="component" value="Unassembled WGS sequence"/>
</dbReference>
<dbReference type="InterPro" id="IPR032466">
    <property type="entry name" value="Metal_Hydrolase"/>
</dbReference>
<evidence type="ECO:0000313" key="9">
    <source>
        <dbReference type="EMBL" id="MDO3722173.1"/>
    </source>
</evidence>
<dbReference type="GO" id="GO:0050480">
    <property type="term" value="F:imidazolonepropionase activity"/>
    <property type="evidence" value="ECO:0007669"/>
    <property type="project" value="UniProtKB-EC"/>
</dbReference>
<feature type="binding site" evidence="7">
    <location>
        <position position="244"/>
    </location>
    <ligand>
        <name>Zn(2+)</name>
        <dbReference type="ChEBI" id="CHEBI:29105"/>
    </ligand>
</feature>
<feature type="binding site" evidence="7">
    <location>
        <position position="146"/>
    </location>
    <ligand>
        <name>4-imidazolone-5-propanoate</name>
        <dbReference type="ChEBI" id="CHEBI:77893"/>
    </ligand>
</feature>
<dbReference type="CDD" id="cd01296">
    <property type="entry name" value="Imidazolone-5PH"/>
    <property type="match status" value="1"/>
</dbReference>
<dbReference type="SUPFAM" id="SSF51338">
    <property type="entry name" value="Composite domain of metallo-dependent hydrolases"/>
    <property type="match status" value="1"/>
</dbReference>
<keyword evidence="7" id="KW-0963">Cytoplasm</keyword>
<comment type="cofactor">
    <cofactor evidence="7">
        <name>Zn(2+)</name>
        <dbReference type="ChEBI" id="CHEBI:29105"/>
    </cofactor>
    <cofactor evidence="7">
        <name>Fe(3+)</name>
        <dbReference type="ChEBI" id="CHEBI:29034"/>
    </cofactor>
    <text evidence="7">Binds 1 zinc or iron ion per subunit.</text>
</comment>
<dbReference type="Gene3D" id="2.30.40.10">
    <property type="entry name" value="Urease, subunit C, domain 1"/>
    <property type="match status" value="1"/>
</dbReference>
<comment type="function">
    <text evidence="7">Catalyzes the hydrolytic cleavage of the carbon-nitrogen bond in imidazolone-5-propanoate to yield N-formimidoyl-L-glutamate. It is the third step in the universal histidine degradation pathway.</text>
</comment>
<keyword evidence="2 7" id="KW-0479">Metal-binding</keyword>
<sequence length="409" mass="44456">MSESVERIWINVNLATFDRSEAAPYGARLNQAVFVRGDLIVDIKAMEQLDNLPASAEVIDGRGGWMTPGMIDAHTHLVFAGNRAREFELRLEGASYQQIAQEGGGILSTVKATRAATVDELVELAVPRLEALMREGVTSVEIKSGYGLNPEAELNMLRAARELGRRYPVRVSTSLLAAHAIPPEYKDDSDAYIDLVCSEIIPAAAEEGLADAVDVFCETIAFSANQCERVFKAAKEHGLGIRAHVEQLSNQHGAALAARYDAWSVDHIEWLDEEGVEAMAKAGTVATLLPGAFYFLRETKLPPIELLRKHKVPMAVATDLNPGSSPLASLRLALNMACTFFRMTPEEVLAGVTRHGAMALGQGEELGQIRPGMKADLLLWDIESPAELAYQFGVNPIRQRIVGGEVANV</sequence>